<feature type="transmembrane region" description="Helical" evidence="1">
    <location>
        <begin position="74"/>
        <end position="96"/>
    </location>
</feature>
<feature type="transmembrane region" description="Helical" evidence="1">
    <location>
        <begin position="41"/>
        <end position="62"/>
    </location>
</feature>
<comment type="caution">
    <text evidence="3">The sequence shown here is derived from an EMBL/GenBank/DDBJ whole genome shotgun (WGS) entry which is preliminary data.</text>
</comment>
<evidence type="ECO:0000313" key="3">
    <source>
        <dbReference type="EMBL" id="MBB4753647.1"/>
    </source>
</evidence>
<evidence type="ECO:0000313" key="4">
    <source>
        <dbReference type="Proteomes" id="UP000590511"/>
    </source>
</evidence>
<dbReference type="AlphaFoldDB" id="A0A7W7MKD7"/>
<evidence type="ECO:0000256" key="1">
    <source>
        <dbReference type="SAM" id="Phobius"/>
    </source>
</evidence>
<accession>A0A7W7MKD7</accession>
<dbReference type="Proteomes" id="UP000631312">
    <property type="component" value="Unassembled WGS sequence"/>
</dbReference>
<reference evidence="3 4" key="1">
    <citation type="submission" date="2020-08" db="EMBL/GenBank/DDBJ databases">
        <title>Sequencing the genomes of 1000 actinobacteria strains.</title>
        <authorList>
            <person name="Klenk H.-P."/>
        </authorList>
    </citation>
    <scope>NUCLEOTIDE SEQUENCE [LARGE SCALE GENOMIC DNA]</scope>
    <source>
        <strain evidence="3 4">DSM 43150</strain>
    </source>
</reference>
<evidence type="ECO:0000313" key="2">
    <source>
        <dbReference type="EMBL" id="GIE38185.1"/>
    </source>
</evidence>
<keyword evidence="1" id="KW-0472">Membrane</keyword>
<keyword evidence="1" id="KW-0812">Transmembrane</keyword>
<protein>
    <submittedName>
        <fullName evidence="3">Uncharacterized protein</fullName>
    </submittedName>
</protein>
<gene>
    <name evidence="2" type="ORF">Alo02nite_10830</name>
    <name evidence="3" type="ORF">BJ964_007808</name>
</gene>
<organism evidence="3 4">
    <name type="scientific">Actinoplanes lobatus</name>
    <dbReference type="NCBI Taxonomy" id="113568"/>
    <lineage>
        <taxon>Bacteria</taxon>
        <taxon>Bacillati</taxon>
        <taxon>Actinomycetota</taxon>
        <taxon>Actinomycetes</taxon>
        <taxon>Micromonosporales</taxon>
        <taxon>Micromonosporaceae</taxon>
        <taxon>Actinoplanes</taxon>
    </lineage>
</organism>
<dbReference type="RefSeq" id="WP_188125317.1">
    <property type="nucleotide sequence ID" value="NZ_BOMP01000016.1"/>
</dbReference>
<sequence length="100" mass="10799">MTNTITPLRWYAVLAVVFFGILPATMVTTLVARGTTPGEGWLLVIGGIPLVICAVILLFRAWGTTDDPELADRLYRRCMAFVAGADVLMLGGNALLRMTS</sequence>
<name>A0A7W7MKD7_9ACTN</name>
<evidence type="ECO:0000313" key="5">
    <source>
        <dbReference type="Proteomes" id="UP000631312"/>
    </source>
</evidence>
<keyword evidence="5" id="KW-1185">Reference proteome</keyword>
<dbReference type="EMBL" id="JACHNC010000001">
    <property type="protein sequence ID" value="MBB4753647.1"/>
    <property type="molecule type" value="Genomic_DNA"/>
</dbReference>
<feature type="transmembrane region" description="Helical" evidence="1">
    <location>
        <begin position="12"/>
        <end position="32"/>
    </location>
</feature>
<dbReference type="Proteomes" id="UP000590511">
    <property type="component" value="Unassembled WGS sequence"/>
</dbReference>
<proteinExistence type="predicted"/>
<reference evidence="2 5" key="2">
    <citation type="submission" date="2021-01" db="EMBL/GenBank/DDBJ databases">
        <title>Whole genome shotgun sequence of Actinoplanes lobatus NBRC 12513.</title>
        <authorList>
            <person name="Komaki H."/>
            <person name="Tamura T."/>
        </authorList>
    </citation>
    <scope>NUCLEOTIDE SEQUENCE [LARGE SCALE GENOMIC DNA]</scope>
    <source>
        <strain evidence="2 5">NBRC 12513</strain>
    </source>
</reference>
<dbReference type="EMBL" id="BOMP01000016">
    <property type="protein sequence ID" value="GIE38185.1"/>
    <property type="molecule type" value="Genomic_DNA"/>
</dbReference>
<keyword evidence="1" id="KW-1133">Transmembrane helix</keyword>